<reference evidence="2" key="1">
    <citation type="submission" date="2017-09" db="EMBL/GenBank/DDBJ databases">
        <title>Depth-based differentiation of microbial function through sediment-hosted aquifers and enrichment of novel symbionts in the deep terrestrial subsurface.</title>
        <authorList>
            <person name="Probst A.J."/>
            <person name="Ladd B."/>
            <person name="Jarett J.K."/>
            <person name="Geller-Mcgrath D.E."/>
            <person name="Sieber C.M.K."/>
            <person name="Emerson J.B."/>
            <person name="Anantharaman K."/>
            <person name="Thomas B.C."/>
            <person name="Malmstrom R."/>
            <person name="Stieglmeier M."/>
            <person name="Klingl A."/>
            <person name="Woyke T."/>
            <person name="Ryan C.M."/>
            <person name="Banfield J.F."/>
        </authorList>
    </citation>
    <scope>NUCLEOTIDE SEQUENCE [LARGE SCALE GENOMIC DNA]</scope>
</reference>
<evidence type="ECO:0000313" key="1">
    <source>
        <dbReference type="EMBL" id="PJA47167.1"/>
    </source>
</evidence>
<protein>
    <submittedName>
        <fullName evidence="1">Uncharacterized protein</fullName>
    </submittedName>
</protein>
<accession>A0A2M7XH11</accession>
<name>A0A2M7XH11_9BACT</name>
<sequence>MSLQVGTSPSGMEWLFKNEGQKIFVFAVITSNKMTVPLSITRQPEEVRLMGCREATDDDLNRFVQRWNPNHGSKDKWLEQIK</sequence>
<evidence type="ECO:0000313" key="2">
    <source>
        <dbReference type="Proteomes" id="UP000229749"/>
    </source>
</evidence>
<comment type="caution">
    <text evidence="1">The sequence shown here is derived from an EMBL/GenBank/DDBJ whole genome shotgun (WGS) entry which is preliminary data.</text>
</comment>
<organism evidence="1 2">
    <name type="scientific">Candidatus Uhrbacteria bacterium CG_4_9_14_3_um_filter_36_7</name>
    <dbReference type="NCBI Taxonomy" id="1975033"/>
    <lineage>
        <taxon>Bacteria</taxon>
        <taxon>Candidatus Uhriibacteriota</taxon>
    </lineage>
</organism>
<gene>
    <name evidence="1" type="ORF">CO172_02930</name>
</gene>
<dbReference type="EMBL" id="PFWS01000045">
    <property type="protein sequence ID" value="PJA47167.1"/>
    <property type="molecule type" value="Genomic_DNA"/>
</dbReference>
<proteinExistence type="predicted"/>
<dbReference type="AlphaFoldDB" id="A0A2M7XH11"/>
<dbReference type="Proteomes" id="UP000229749">
    <property type="component" value="Unassembled WGS sequence"/>
</dbReference>